<organism evidence="2 3">
    <name type="scientific">Salvia divinorum</name>
    <name type="common">Maria pastora</name>
    <name type="synonym">Diviner's sage</name>
    <dbReference type="NCBI Taxonomy" id="28513"/>
    <lineage>
        <taxon>Eukaryota</taxon>
        <taxon>Viridiplantae</taxon>
        <taxon>Streptophyta</taxon>
        <taxon>Embryophyta</taxon>
        <taxon>Tracheophyta</taxon>
        <taxon>Spermatophyta</taxon>
        <taxon>Magnoliopsida</taxon>
        <taxon>eudicotyledons</taxon>
        <taxon>Gunneridae</taxon>
        <taxon>Pentapetalae</taxon>
        <taxon>asterids</taxon>
        <taxon>lamiids</taxon>
        <taxon>Lamiales</taxon>
        <taxon>Lamiaceae</taxon>
        <taxon>Nepetoideae</taxon>
        <taxon>Mentheae</taxon>
        <taxon>Salviinae</taxon>
        <taxon>Salvia</taxon>
        <taxon>Salvia subgen. Calosphace</taxon>
    </lineage>
</organism>
<name>A0ABD1FGU4_SALDI</name>
<evidence type="ECO:0000256" key="1">
    <source>
        <dbReference type="SAM" id="MobiDB-lite"/>
    </source>
</evidence>
<feature type="compositionally biased region" description="Basic and acidic residues" evidence="1">
    <location>
        <begin position="22"/>
        <end position="32"/>
    </location>
</feature>
<keyword evidence="3" id="KW-1185">Reference proteome</keyword>
<dbReference type="EMBL" id="JBEAFC010000015">
    <property type="protein sequence ID" value="KAL1531075.1"/>
    <property type="molecule type" value="Genomic_DNA"/>
</dbReference>
<evidence type="ECO:0000313" key="3">
    <source>
        <dbReference type="Proteomes" id="UP001567538"/>
    </source>
</evidence>
<evidence type="ECO:0000313" key="2">
    <source>
        <dbReference type="EMBL" id="KAL1531075.1"/>
    </source>
</evidence>
<dbReference type="AlphaFoldDB" id="A0ABD1FGU4"/>
<comment type="caution">
    <text evidence="2">The sequence shown here is derived from an EMBL/GenBank/DDBJ whole genome shotgun (WGS) entry which is preliminary data.</text>
</comment>
<reference evidence="2 3" key="1">
    <citation type="submission" date="2024-06" db="EMBL/GenBank/DDBJ databases">
        <title>A chromosome level genome sequence of Diviner's sage (Salvia divinorum).</title>
        <authorList>
            <person name="Ford S.A."/>
            <person name="Ro D.-K."/>
            <person name="Ness R.W."/>
            <person name="Phillips M.A."/>
        </authorList>
    </citation>
    <scope>NUCLEOTIDE SEQUENCE [LARGE SCALE GENOMIC DNA]</scope>
    <source>
        <strain evidence="2">SAF-2024a</strain>
        <tissue evidence="2">Leaf</tissue>
    </source>
</reference>
<feature type="region of interest" description="Disordered" evidence="1">
    <location>
        <begin position="1"/>
        <end position="36"/>
    </location>
</feature>
<accession>A0ABD1FGU4</accession>
<gene>
    <name evidence="2" type="ORF">AAHA92_33796</name>
</gene>
<sequence>MQNEDYALPSKPLDNSQQAIGKKTEDATDPHHAQHNGIDIPRYAKFLRNAVIKKNKLKKADLKLPLHCSRGEITISDNRSKSTYYIESAMLKDEEARRLKKEAEVRMKGRLEDQSLHLMDSKVYFIKTASGKYKWWEKVYNKLVPFAVAKTRNVSPPT</sequence>
<proteinExistence type="predicted"/>
<dbReference type="Proteomes" id="UP001567538">
    <property type="component" value="Unassembled WGS sequence"/>
</dbReference>
<protein>
    <submittedName>
        <fullName evidence="2">Uncharacterized protein</fullName>
    </submittedName>
</protein>